<dbReference type="SUPFAM" id="SSF48403">
    <property type="entry name" value="Ankyrin repeat"/>
    <property type="match status" value="1"/>
</dbReference>
<evidence type="ECO:0000313" key="1">
    <source>
        <dbReference type="EMBL" id="SEB65796.1"/>
    </source>
</evidence>
<name>A0A1H4L5P5_TSUTY</name>
<accession>A0A1H4L5P5</accession>
<keyword evidence="2" id="KW-1185">Reference proteome</keyword>
<proteinExistence type="predicted"/>
<reference evidence="2" key="1">
    <citation type="submission" date="2016-10" db="EMBL/GenBank/DDBJ databases">
        <authorList>
            <person name="Varghese N."/>
            <person name="Submissions S."/>
        </authorList>
    </citation>
    <scope>NUCLEOTIDE SEQUENCE [LARGE SCALE GENOMIC DNA]</scope>
    <source>
        <strain evidence="2">DSM 44234</strain>
    </source>
</reference>
<gene>
    <name evidence="1" type="ORF">SAMN04489793_0459</name>
</gene>
<dbReference type="EMBL" id="FNSA01000003">
    <property type="protein sequence ID" value="SEB65796.1"/>
    <property type="molecule type" value="Genomic_DNA"/>
</dbReference>
<dbReference type="Gene3D" id="1.25.40.20">
    <property type="entry name" value="Ankyrin repeat-containing domain"/>
    <property type="match status" value="1"/>
</dbReference>
<protein>
    <submittedName>
        <fullName evidence="1">Uncharacterized protein</fullName>
    </submittedName>
</protein>
<dbReference type="RefSeq" id="WP_068740523.1">
    <property type="nucleotide sequence ID" value="NZ_CBDRGN010000005.1"/>
</dbReference>
<evidence type="ECO:0000313" key="2">
    <source>
        <dbReference type="Proteomes" id="UP000182241"/>
    </source>
</evidence>
<organism evidence="1 2">
    <name type="scientific">Tsukamurella tyrosinosolvens</name>
    <dbReference type="NCBI Taxonomy" id="57704"/>
    <lineage>
        <taxon>Bacteria</taxon>
        <taxon>Bacillati</taxon>
        <taxon>Actinomycetota</taxon>
        <taxon>Actinomycetes</taxon>
        <taxon>Mycobacteriales</taxon>
        <taxon>Tsukamurellaceae</taxon>
        <taxon>Tsukamurella</taxon>
    </lineage>
</organism>
<dbReference type="OrthoDB" id="2038281at2"/>
<dbReference type="STRING" id="57704.SAMN04489793_0459"/>
<sequence length="180" mass="20453">MDDHWYSSAYPAASMGTYDNFIAVYEGSEDEASIQNHTEPKDNTLLWKAAHNRNVDARLAICNRLIDDGIDVAYEDNKTNVLHLYFSNRTFEPEKEAPLLRRLLEGGADLNLQPSKGYSPLMTFMTNPRLLPDEVKVPFFNVLLEFPEFVYREPDGSLRWPMIPSLTACIEAHEAKAGGR</sequence>
<dbReference type="Proteomes" id="UP000182241">
    <property type="component" value="Unassembled WGS sequence"/>
</dbReference>
<dbReference type="InterPro" id="IPR036770">
    <property type="entry name" value="Ankyrin_rpt-contain_sf"/>
</dbReference>
<dbReference type="AlphaFoldDB" id="A0A1H4L5P5"/>